<keyword evidence="5" id="KW-0804">Transcription</keyword>
<dbReference type="InterPro" id="IPR013324">
    <property type="entry name" value="RNA_pol_sigma_r3/r4-like"/>
</dbReference>
<dbReference type="SUPFAM" id="SSF88659">
    <property type="entry name" value="Sigma3 and sigma4 domains of RNA polymerase sigma factors"/>
    <property type="match status" value="1"/>
</dbReference>
<evidence type="ECO:0000313" key="8">
    <source>
        <dbReference type="Proteomes" id="UP000660862"/>
    </source>
</evidence>
<protein>
    <recommendedName>
        <fullName evidence="6">RNA polymerase sigma-70 region 2 domain-containing protein</fullName>
    </recommendedName>
</protein>
<dbReference type="GO" id="GO:0003677">
    <property type="term" value="F:DNA binding"/>
    <property type="evidence" value="ECO:0007669"/>
    <property type="project" value="UniProtKB-KW"/>
</dbReference>
<dbReference type="InterPro" id="IPR036388">
    <property type="entry name" value="WH-like_DNA-bd_sf"/>
</dbReference>
<proteinExistence type="inferred from homology"/>
<evidence type="ECO:0000313" key="7">
    <source>
        <dbReference type="EMBL" id="GGG76482.1"/>
    </source>
</evidence>
<dbReference type="InterPro" id="IPR014284">
    <property type="entry name" value="RNA_pol_sigma-70_dom"/>
</dbReference>
<dbReference type="Gene3D" id="1.10.10.10">
    <property type="entry name" value="Winged helix-like DNA-binding domain superfamily/Winged helix DNA-binding domain"/>
    <property type="match status" value="1"/>
</dbReference>
<dbReference type="PANTHER" id="PTHR43133">
    <property type="entry name" value="RNA POLYMERASE ECF-TYPE SIGMA FACTO"/>
    <property type="match status" value="1"/>
</dbReference>
<dbReference type="RefSeq" id="WP_188504382.1">
    <property type="nucleotide sequence ID" value="NZ_BMER01000001.1"/>
</dbReference>
<dbReference type="InterPro" id="IPR039425">
    <property type="entry name" value="RNA_pol_sigma-70-like"/>
</dbReference>
<evidence type="ECO:0000256" key="3">
    <source>
        <dbReference type="ARBA" id="ARBA00023082"/>
    </source>
</evidence>
<accession>A0A917HEH2</accession>
<sequence length="191" mass="21881">MSKLSKPAVPGADLRIIDGIAHGDAVTLEGLYHDYFPMVLNMVVQNSGTEDEAKDVFQEAIIVLYDKVKQGDFALSSKLKTYIYSVCRRLWLKQLGNKGRTFHDVSNYEDVIPVEEDLAKHVEKDLQLTVMEQALDKLGEPCRTIIHDFYIMNLSMQEICEKFGYTNTDNAKTQKYKCLQRLKKLFFTTTT</sequence>
<dbReference type="SUPFAM" id="SSF88946">
    <property type="entry name" value="Sigma2 domain of RNA polymerase sigma factors"/>
    <property type="match status" value="1"/>
</dbReference>
<organism evidence="7 8">
    <name type="scientific">Parapedobacter pyrenivorans</name>
    <dbReference type="NCBI Taxonomy" id="1305674"/>
    <lineage>
        <taxon>Bacteria</taxon>
        <taxon>Pseudomonadati</taxon>
        <taxon>Bacteroidota</taxon>
        <taxon>Sphingobacteriia</taxon>
        <taxon>Sphingobacteriales</taxon>
        <taxon>Sphingobacteriaceae</taxon>
        <taxon>Parapedobacter</taxon>
    </lineage>
</organism>
<reference evidence="7" key="2">
    <citation type="submission" date="2020-09" db="EMBL/GenBank/DDBJ databases">
        <authorList>
            <person name="Sun Q."/>
            <person name="Zhou Y."/>
        </authorList>
    </citation>
    <scope>NUCLEOTIDE SEQUENCE</scope>
    <source>
        <strain evidence="7">CGMCC 1.12195</strain>
    </source>
</reference>
<dbReference type="InterPro" id="IPR007627">
    <property type="entry name" value="RNA_pol_sigma70_r2"/>
</dbReference>
<name>A0A917HEH2_9SPHI</name>
<dbReference type="InterPro" id="IPR013325">
    <property type="entry name" value="RNA_pol_sigma_r2"/>
</dbReference>
<keyword evidence="4" id="KW-0238">DNA-binding</keyword>
<evidence type="ECO:0000256" key="5">
    <source>
        <dbReference type="ARBA" id="ARBA00023163"/>
    </source>
</evidence>
<keyword evidence="3" id="KW-0731">Sigma factor</keyword>
<reference evidence="7" key="1">
    <citation type="journal article" date="2014" name="Int. J. Syst. Evol. Microbiol.">
        <title>Complete genome sequence of Corynebacterium casei LMG S-19264T (=DSM 44701T), isolated from a smear-ripened cheese.</title>
        <authorList>
            <consortium name="US DOE Joint Genome Institute (JGI-PGF)"/>
            <person name="Walter F."/>
            <person name="Albersmeier A."/>
            <person name="Kalinowski J."/>
            <person name="Ruckert C."/>
        </authorList>
    </citation>
    <scope>NUCLEOTIDE SEQUENCE</scope>
    <source>
        <strain evidence="7">CGMCC 1.12195</strain>
    </source>
</reference>
<dbReference type="GO" id="GO:0006352">
    <property type="term" value="P:DNA-templated transcription initiation"/>
    <property type="evidence" value="ECO:0007669"/>
    <property type="project" value="InterPro"/>
</dbReference>
<dbReference type="Proteomes" id="UP000660862">
    <property type="component" value="Unassembled WGS sequence"/>
</dbReference>
<dbReference type="Gene3D" id="1.10.1740.10">
    <property type="match status" value="1"/>
</dbReference>
<dbReference type="EMBL" id="BMER01000001">
    <property type="protein sequence ID" value="GGG76482.1"/>
    <property type="molecule type" value="Genomic_DNA"/>
</dbReference>
<dbReference type="PANTHER" id="PTHR43133:SF8">
    <property type="entry name" value="RNA POLYMERASE SIGMA FACTOR HI_1459-RELATED"/>
    <property type="match status" value="1"/>
</dbReference>
<comment type="similarity">
    <text evidence="1">Belongs to the sigma-70 factor family. ECF subfamily.</text>
</comment>
<feature type="domain" description="RNA polymerase sigma-70 region 2" evidence="6">
    <location>
        <begin position="31"/>
        <end position="100"/>
    </location>
</feature>
<dbReference type="GO" id="GO:0016987">
    <property type="term" value="F:sigma factor activity"/>
    <property type="evidence" value="ECO:0007669"/>
    <property type="project" value="UniProtKB-KW"/>
</dbReference>
<evidence type="ECO:0000256" key="1">
    <source>
        <dbReference type="ARBA" id="ARBA00010641"/>
    </source>
</evidence>
<dbReference type="NCBIfam" id="TIGR02937">
    <property type="entry name" value="sigma70-ECF"/>
    <property type="match status" value="1"/>
</dbReference>
<comment type="caution">
    <text evidence="7">The sequence shown here is derived from an EMBL/GenBank/DDBJ whole genome shotgun (WGS) entry which is preliminary data.</text>
</comment>
<evidence type="ECO:0000256" key="4">
    <source>
        <dbReference type="ARBA" id="ARBA00023125"/>
    </source>
</evidence>
<keyword evidence="2" id="KW-0805">Transcription regulation</keyword>
<dbReference type="AlphaFoldDB" id="A0A917HEH2"/>
<gene>
    <name evidence="7" type="ORF">GCM10007415_05330</name>
</gene>
<evidence type="ECO:0000259" key="6">
    <source>
        <dbReference type="Pfam" id="PF04542"/>
    </source>
</evidence>
<keyword evidence="8" id="KW-1185">Reference proteome</keyword>
<dbReference type="Pfam" id="PF04542">
    <property type="entry name" value="Sigma70_r2"/>
    <property type="match status" value="1"/>
</dbReference>
<evidence type="ECO:0000256" key="2">
    <source>
        <dbReference type="ARBA" id="ARBA00023015"/>
    </source>
</evidence>